<evidence type="ECO:0000313" key="3">
    <source>
        <dbReference type="EMBL" id="PJF17065.1"/>
    </source>
</evidence>
<dbReference type="Proteomes" id="UP000240830">
    <property type="component" value="Unassembled WGS sequence"/>
</dbReference>
<feature type="region of interest" description="Disordered" evidence="1">
    <location>
        <begin position="127"/>
        <end position="172"/>
    </location>
</feature>
<reference evidence="3 4" key="1">
    <citation type="submission" date="2016-10" db="EMBL/GenBank/DDBJ databases">
        <title>The genome of Paramicrosporidium saccamoebae is the missing link in understanding Cryptomycota and Microsporidia evolution.</title>
        <authorList>
            <person name="Quandt C.A."/>
            <person name="Beaudet D."/>
            <person name="Corsaro D."/>
            <person name="Michel R."/>
            <person name="Corradi N."/>
            <person name="James T."/>
        </authorList>
    </citation>
    <scope>NUCLEOTIDE SEQUENCE [LARGE SCALE GENOMIC DNA]</scope>
    <source>
        <strain evidence="3 4">KSL3</strain>
    </source>
</reference>
<sequence>MHITLFLVLLASVHASQLWGHGKLRAGVGRPAHFSSREQKPNGQITLLSECEKTKPEQSKIHSEQQRTESLCTAMELTSECCDVLTLMETTPEDSRPAGPFNQRLPTASSSILHCGNILARRSRTHFLSRPPSRIRARNTASPGPLLLATPQPPQQTCAQSTAPSAGNSYMY</sequence>
<feature type="chain" id="PRO_5014135998" evidence="2">
    <location>
        <begin position="16"/>
        <end position="172"/>
    </location>
</feature>
<evidence type="ECO:0000256" key="2">
    <source>
        <dbReference type="SAM" id="SignalP"/>
    </source>
</evidence>
<accession>A0A2H9TH70</accession>
<keyword evidence="2" id="KW-0732">Signal</keyword>
<feature type="compositionally biased region" description="Low complexity" evidence="1">
    <location>
        <begin position="143"/>
        <end position="164"/>
    </location>
</feature>
<protein>
    <submittedName>
        <fullName evidence="3">Uncharacterized protein</fullName>
    </submittedName>
</protein>
<feature type="compositionally biased region" description="Basic residues" evidence="1">
    <location>
        <begin position="127"/>
        <end position="137"/>
    </location>
</feature>
<evidence type="ECO:0000256" key="1">
    <source>
        <dbReference type="SAM" id="MobiDB-lite"/>
    </source>
</evidence>
<keyword evidence="4" id="KW-1185">Reference proteome</keyword>
<name>A0A2H9TH70_9FUNG</name>
<feature type="signal peptide" evidence="2">
    <location>
        <begin position="1"/>
        <end position="15"/>
    </location>
</feature>
<proteinExistence type="predicted"/>
<comment type="caution">
    <text evidence="3">The sequence shown here is derived from an EMBL/GenBank/DDBJ whole genome shotgun (WGS) entry which is preliminary data.</text>
</comment>
<dbReference type="EMBL" id="MTSL01000191">
    <property type="protein sequence ID" value="PJF17065.1"/>
    <property type="molecule type" value="Genomic_DNA"/>
</dbReference>
<evidence type="ECO:0000313" key="4">
    <source>
        <dbReference type="Proteomes" id="UP000240830"/>
    </source>
</evidence>
<dbReference type="AlphaFoldDB" id="A0A2H9TH70"/>
<organism evidence="3 4">
    <name type="scientific">Paramicrosporidium saccamoebae</name>
    <dbReference type="NCBI Taxonomy" id="1246581"/>
    <lineage>
        <taxon>Eukaryota</taxon>
        <taxon>Fungi</taxon>
        <taxon>Fungi incertae sedis</taxon>
        <taxon>Cryptomycota</taxon>
        <taxon>Cryptomycota incertae sedis</taxon>
        <taxon>Paramicrosporidium</taxon>
    </lineage>
</organism>
<gene>
    <name evidence="3" type="ORF">PSACC_03135</name>
</gene>